<dbReference type="Proteomes" id="UP000006101">
    <property type="component" value="Chromosome"/>
</dbReference>
<feature type="compositionally biased region" description="Polar residues" evidence="1">
    <location>
        <begin position="136"/>
        <end position="149"/>
    </location>
</feature>
<dbReference type="EMBL" id="CP003842">
    <property type="protein sequence ID" value="AFS80373.1"/>
    <property type="molecule type" value="Genomic_DNA"/>
</dbReference>
<dbReference type="Gene3D" id="4.10.1080.10">
    <property type="entry name" value="TSP type-3 repeat"/>
    <property type="match status" value="3"/>
</dbReference>
<reference evidence="2 3" key="1">
    <citation type="journal article" date="2012" name="J. Bacteriol.">
        <title>Draft Genome Sequence of an Ammonia-Oxidizing Archaeon, "Candidatus Nitrosopumilus koreensis" AR1, from Marine Sediment.</title>
        <authorList>
            <person name="Park S.J."/>
            <person name="Kim J.G."/>
            <person name="Jung M.Y."/>
            <person name="Kim S.J."/>
            <person name="Cha I.T."/>
            <person name="Kwon K."/>
            <person name="Lee J.H."/>
            <person name="Rhee S.K."/>
        </authorList>
    </citation>
    <scope>NUCLEOTIDE SEQUENCE [LARGE SCALE GENOMIC DNA]</scope>
    <source>
        <strain evidence="2 3">AR1</strain>
    </source>
</reference>
<dbReference type="PATRIC" id="fig|1229908.8.peg.506"/>
<dbReference type="GeneID" id="13725919"/>
<feature type="compositionally biased region" description="Acidic residues" evidence="1">
    <location>
        <begin position="251"/>
        <end position="263"/>
    </location>
</feature>
<evidence type="ECO:0000313" key="2">
    <source>
        <dbReference type="EMBL" id="AFS80373.1"/>
    </source>
</evidence>
<dbReference type="SUPFAM" id="SSF103647">
    <property type="entry name" value="TSP type-3 repeat"/>
    <property type="match status" value="2"/>
</dbReference>
<name>K0B2X9_9ARCH</name>
<dbReference type="GO" id="GO:0005509">
    <property type="term" value="F:calcium ion binding"/>
    <property type="evidence" value="ECO:0007669"/>
    <property type="project" value="InterPro"/>
</dbReference>
<dbReference type="HOGENOM" id="CLU_283525_0_0_2"/>
<evidence type="ECO:0000313" key="3">
    <source>
        <dbReference type="Proteomes" id="UP000006101"/>
    </source>
</evidence>
<accession>K0B2X9</accession>
<gene>
    <name evidence="2" type="ORF">NKOR_02375</name>
</gene>
<dbReference type="RefSeq" id="WP_014962762.1">
    <property type="nucleotide sequence ID" value="NC_018655.1"/>
</dbReference>
<dbReference type="AlphaFoldDB" id="K0B2X9"/>
<proteinExistence type="predicted"/>
<feature type="region of interest" description="Disordered" evidence="1">
    <location>
        <begin position="136"/>
        <end position="354"/>
    </location>
</feature>
<evidence type="ECO:0000256" key="1">
    <source>
        <dbReference type="SAM" id="MobiDB-lite"/>
    </source>
</evidence>
<feature type="compositionally biased region" description="Polar residues" evidence="1">
    <location>
        <begin position="333"/>
        <end position="354"/>
    </location>
</feature>
<dbReference type="PANTHER" id="PTHR10199">
    <property type="entry name" value="THROMBOSPONDIN"/>
    <property type="match status" value="1"/>
</dbReference>
<organism evidence="2 3">
    <name type="scientific">Candidatus Nitrosopumilus koreensis AR1</name>
    <dbReference type="NCBI Taxonomy" id="1229908"/>
    <lineage>
        <taxon>Archaea</taxon>
        <taxon>Nitrososphaerota</taxon>
        <taxon>Nitrososphaeria</taxon>
        <taxon>Nitrosopumilales</taxon>
        <taxon>Nitrosopumilaceae</taxon>
        <taxon>Nitrosopumilus</taxon>
    </lineage>
</organism>
<dbReference type="STRING" id="1229908.NKOR_02375"/>
<keyword evidence="3" id="KW-1185">Reference proteome</keyword>
<protein>
    <submittedName>
        <fullName evidence="2">OmpA domain-containing protein</fullName>
    </submittedName>
</protein>
<sequence length="1098" mass="120609">MLVTQPLIISSFADSTYSQNESMGNLEVDWGETVTISSGTTITITTQGTVTVSQEGVLINNGHLILEEYSELTNSGTIKNNGIITVNSVSELHNLDGASIINNGIIDLKPAPDGGLLENFGTITNTCEGQVNVPYQNQFSGNQPINDCQDTAPKDDDQDNDGIPDKYDECPVDPNNLCKDSDNDGTPDPNDPCPEDPDDLCLDSDNDGKIDRYDPCPNDPNDGCIDSDGDGIPDSSDPCKYDPINGCADTGDSDNDGLDDGIDDCPNQPETQNGYQDSDGCPDTAPEQKSTTGTNDSDNDGIPDDKDYCINDPETVNGFEDSDGCPDSLPKESYQTPTTNKIEPRLSTTSDSSGNTNIRIDFINTNTGKPQEQIDYRLEITGNGKTVFGPTGLSHTSFSSLSFNLNLPPGNYEAKITIEGVMFELSSPKTTNIGFTVGQTSFIQSFSDLALSVKHDPSNQEPVIDEFPIFYVTVTNLGPEPTSDFFLKFETDQSSQRLHYMPDECQDILCAKPISDFTQSLQDKVLQPGQSITAKVVSGFNTQNKVTTGYKIWEIILDVPEGTDTNRGNNFAKIQYSVGSQVLDTDEDGIADSVDRCVNQKEIFNNFDDADGCPDNADDKDADGVLDVIDECPSEKETRNGYQDSDGCPDRKPQQEMRVMPDYVASTVGYWTAGQVSDNEFKDALGYMIKEKIIYVNPVPNVSCGDTGIPSWIRDSSSFYAQGLVSSTEYLNSIEYMVNNGIISSNGVGCESVKKISLSCPSPFEQDESTSSNIQVNFYLDTSYRTFEKASATVTGMDSDNVLHQICSPEDYINYDSCVEQERIVDGTLSVANCLGAVAEFSDFDRPTGVWPLGYVLPLNGFENGKLFLKYEYQTDKGNSGTVYDDIEVRKSTPNPLWHDHTDNNHLDLFLSPASSSYPIRPSHLDCSGCPQDILDNPSIYQEQMLEKELTLRPSDKFQIFIDDERLDDPLALDIALKLWGEVFDRGVDLATGGYYFWGGRVLGVTNALDITDYPTSVGDAINELHEDQKKHKIFVMLYSENKKELFPVIALEHDDGQFITYPIEISHVTDEVGDKIIVFYTNGFDRTVSSTINVGLH</sequence>
<dbReference type="InterPro" id="IPR028974">
    <property type="entry name" value="TSP_type-3_rpt"/>
</dbReference>
<feature type="compositionally biased region" description="Acidic residues" evidence="1">
    <location>
        <begin position="193"/>
        <end position="205"/>
    </location>
</feature>
<dbReference type="KEGG" id="nkr:NKOR_02375"/>
<feature type="region of interest" description="Disordered" evidence="1">
    <location>
        <begin position="633"/>
        <end position="654"/>
    </location>
</feature>
<dbReference type="PANTHER" id="PTHR10199:SF119">
    <property type="entry name" value="RE20510P"/>
    <property type="match status" value="1"/>
</dbReference>
<feature type="compositionally biased region" description="Polar residues" evidence="1">
    <location>
        <begin position="287"/>
        <end position="296"/>
    </location>
</feature>